<dbReference type="EMBL" id="HBUE01130283">
    <property type="protein sequence ID" value="CAG6496108.1"/>
    <property type="molecule type" value="Transcribed_RNA"/>
</dbReference>
<keyword evidence="1" id="KW-1133">Transmembrane helix</keyword>
<feature type="signal peptide" evidence="2">
    <location>
        <begin position="1"/>
        <end position="16"/>
    </location>
</feature>
<feature type="transmembrane region" description="Helical" evidence="1">
    <location>
        <begin position="33"/>
        <end position="50"/>
    </location>
</feature>
<feature type="transmembrane region" description="Helical" evidence="1">
    <location>
        <begin position="71"/>
        <end position="92"/>
    </location>
</feature>
<dbReference type="EMBL" id="HBUE01218457">
    <property type="protein sequence ID" value="CAG6538351.1"/>
    <property type="molecule type" value="Transcribed_RNA"/>
</dbReference>
<dbReference type="EMBL" id="HBUE01130284">
    <property type="protein sequence ID" value="CAG6496110.1"/>
    <property type="molecule type" value="Transcribed_RNA"/>
</dbReference>
<feature type="chain" id="PRO_5036261260" evidence="2">
    <location>
        <begin position="17"/>
        <end position="169"/>
    </location>
</feature>
<dbReference type="EMBL" id="HBUE01325025">
    <property type="protein sequence ID" value="CAG6590366.1"/>
    <property type="molecule type" value="Transcribed_RNA"/>
</dbReference>
<evidence type="ECO:0000256" key="1">
    <source>
        <dbReference type="SAM" id="Phobius"/>
    </source>
</evidence>
<sequence>MPPFCLLFFLPWFCLSFFFPCPSAFSANASVSAYSTLAFTFFLAYVSGLISSSNSDSADSVSTTESWSESLTAAFCFCCCLFLLTFFVFLLALSLDDLALLVAAPAPVPIIFSRIASFSFCISSYDLPARGFIRKKYRPTSTSRVATNITMSTDRSIFALFALAATGGV</sequence>
<proteinExistence type="predicted"/>
<dbReference type="EMBL" id="HBUE01218458">
    <property type="protein sequence ID" value="CAG6538353.1"/>
    <property type="molecule type" value="Transcribed_RNA"/>
</dbReference>
<keyword evidence="1" id="KW-0812">Transmembrane</keyword>
<dbReference type="AlphaFoldDB" id="A0A8D8KHV8"/>
<feature type="transmembrane region" description="Helical" evidence="1">
    <location>
        <begin position="98"/>
        <end position="125"/>
    </location>
</feature>
<accession>A0A8D8KHV8</accession>
<dbReference type="EMBL" id="HBUE01325027">
    <property type="protein sequence ID" value="CAG6590370.1"/>
    <property type="molecule type" value="Transcribed_RNA"/>
</dbReference>
<dbReference type="EMBL" id="HBUE01218459">
    <property type="protein sequence ID" value="CAG6538355.1"/>
    <property type="molecule type" value="Transcribed_RNA"/>
</dbReference>
<organism evidence="3">
    <name type="scientific">Culex pipiens</name>
    <name type="common">House mosquito</name>
    <dbReference type="NCBI Taxonomy" id="7175"/>
    <lineage>
        <taxon>Eukaryota</taxon>
        <taxon>Metazoa</taxon>
        <taxon>Ecdysozoa</taxon>
        <taxon>Arthropoda</taxon>
        <taxon>Hexapoda</taxon>
        <taxon>Insecta</taxon>
        <taxon>Pterygota</taxon>
        <taxon>Neoptera</taxon>
        <taxon>Endopterygota</taxon>
        <taxon>Diptera</taxon>
        <taxon>Nematocera</taxon>
        <taxon>Culicoidea</taxon>
        <taxon>Culicidae</taxon>
        <taxon>Culicinae</taxon>
        <taxon>Culicini</taxon>
        <taxon>Culex</taxon>
        <taxon>Culex</taxon>
    </lineage>
</organism>
<evidence type="ECO:0000256" key="2">
    <source>
        <dbReference type="SAM" id="SignalP"/>
    </source>
</evidence>
<reference evidence="3" key="1">
    <citation type="submission" date="2021-05" db="EMBL/GenBank/DDBJ databases">
        <authorList>
            <person name="Alioto T."/>
            <person name="Alioto T."/>
            <person name="Gomez Garrido J."/>
        </authorList>
    </citation>
    <scope>NUCLEOTIDE SEQUENCE</scope>
</reference>
<evidence type="ECO:0000313" key="3">
    <source>
        <dbReference type="EMBL" id="CAG6590368.1"/>
    </source>
</evidence>
<keyword evidence="1" id="KW-0472">Membrane</keyword>
<dbReference type="EMBL" id="HBUE01130282">
    <property type="protein sequence ID" value="CAG6496106.1"/>
    <property type="molecule type" value="Transcribed_RNA"/>
</dbReference>
<name>A0A8D8KHV8_CULPI</name>
<dbReference type="EMBL" id="HBUE01325026">
    <property type="protein sequence ID" value="CAG6590368.1"/>
    <property type="molecule type" value="Transcribed_RNA"/>
</dbReference>
<protein>
    <submittedName>
        <fullName evidence="3">(northern house mosquito) hypothetical protein</fullName>
    </submittedName>
</protein>
<keyword evidence="2" id="KW-0732">Signal</keyword>